<feature type="domain" description="ABC transporter" evidence="5">
    <location>
        <begin position="4"/>
        <end position="239"/>
    </location>
</feature>
<evidence type="ECO:0000313" key="7">
    <source>
        <dbReference type="Proteomes" id="UP000192478"/>
    </source>
</evidence>
<name>A0AAC9WH30_9CLOT</name>
<dbReference type="InterPro" id="IPR027417">
    <property type="entry name" value="P-loop_NTPase"/>
</dbReference>
<evidence type="ECO:0000256" key="3">
    <source>
        <dbReference type="ARBA" id="ARBA00022741"/>
    </source>
</evidence>
<evidence type="ECO:0000256" key="4">
    <source>
        <dbReference type="ARBA" id="ARBA00022840"/>
    </source>
</evidence>
<protein>
    <submittedName>
        <fullName evidence="6">ABC transporter ATP-binding protein YbhF</fullName>
    </submittedName>
</protein>
<dbReference type="Proteomes" id="UP000192478">
    <property type="component" value="Chromosome"/>
</dbReference>
<dbReference type="Gene3D" id="3.40.50.300">
    <property type="entry name" value="P-loop containing nucleotide triphosphate hydrolases"/>
    <property type="match status" value="1"/>
</dbReference>
<evidence type="ECO:0000313" key="6">
    <source>
        <dbReference type="EMBL" id="ARE88677.1"/>
    </source>
</evidence>
<organism evidence="6 7">
    <name type="scientific">Clostridium formicaceticum</name>
    <dbReference type="NCBI Taxonomy" id="1497"/>
    <lineage>
        <taxon>Bacteria</taxon>
        <taxon>Bacillati</taxon>
        <taxon>Bacillota</taxon>
        <taxon>Clostridia</taxon>
        <taxon>Eubacteriales</taxon>
        <taxon>Clostridiaceae</taxon>
        <taxon>Clostridium</taxon>
    </lineage>
</organism>
<dbReference type="EMBL" id="CP020559">
    <property type="protein sequence ID" value="ARE88677.1"/>
    <property type="molecule type" value="Genomic_DNA"/>
</dbReference>
<sequence length="255" mass="29189">MLMIKVMHIKKKFYDKKHGDFYAVNDANFQVEKGEIFGLLGPNGAGKTTLLRIIATIMQQTTGQIIVNGYDTREQPEEVRKSIGFLSGNTKLYKKLTPVETMKFFGKCYGIPKNIMEKRIEDIVVNLQMEDFKDRIIEKLSTGQVQKTSIARCMIHDPEIYILDEPTLGLDILTSRTIVDFIKNKKGEGKTIIFSTHYMEEADSLCDRIALIHKGKIIETGRLESLKEKTGQTNIRDIFLTYIDRGGRLYELPKD</sequence>
<evidence type="ECO:0000259" key="5">
    <source>
        <dbReference type="PROSITE" id="PS50893"/>
    </source>
</evidence>
<gene>
    <name evidence="6" type="primary">ybhF</name>
    <name evidence="6" type="ORF">CLFO_30830</name>
</gene>
<dbReference type="InterPro" id="IPR003593">
    <property type="entry name" value="AAA+_ATPase"/>
</dbReference>
<dbReference type="PANTHER" id="PTHR42711">
    <property type="entry name" value="ABC TRANSPORTER ATP-BINDING PROTEIN"/>
    <property type="match status" value="1"/>
</dbReference>
<keyword evidence="2" id="KW-0813">Transport</keyword>
<comment type="similarity">
    <text evidence="1">Belongs to the ABC transporter superfamily.</text>
</comment>
<proteinExistence type="inferred from homology"/>
<dbReference type="Pfam" id="PF00005">
    <property type="entry name" value="ABC_tran"/>
    <property type="match status" value="1"/>
</dbReference>
<dbReference type="SUPFAM" id="SSF52540">
    <property type="entry name" value="P-loop containing nucleoside triphosphate hydrolases"/>
    <property type="match status" value="1"/>
</dbReference>
<evidence type="ECO:0000256" key="2">
    <source>
        <dbReference type="ARBA" id="ARBA00022448"/>
    </source>
</evidence>
<dbReference type="PANTHER" id="PTHR42711:SF5">
    <property type="entry name" value="ABC TRANSPORTER ATP-BINDING PROTEIN NATA"/>
    <property type="match status" value="1"/>
</dbReference>
<dbReference type="PROSITE" id="PS50893">
    <property type="entry name" value="ABC_TRANSPORTER_2"/>
    <property type="match status" value="1"/>
</dbReference>
<dbReference type="SMART" id="SM00382">
    <property type="entry name" value="AAA"/>
    <property type="match status" value="1"/>
</dbReference>
<keyword evidence="3" id="KW-0547">Nucleotide-binding</keyword>
<dbReference type="GO" id="GO:0005524">
    <property type="term" value="F:ATP binding"/>
    <property type="evidence" value="ECO:0007669"/>
    <property type="project" value="UniProtKB-KW"/>
</dbReference>
<keyword evidence="4 6" id="KW-0067">ATP-binding</keyword>
<dbReference type="AlphaFoldDB" id="A0AAC9WH30"/>
<dbReference type="InterPro" id="IPR050763">
    <property type="entry name" value="ABC_transporter_ATP-binding"/>
</dbReference>
<evidence type="ECO:0000256" key="1">
    <source>
        <dbReference type="ARBA" id="ARBA00005417"/>
    </source>
</evidence>
<accession>A0AAC9WH30</accession>
<dbReference type="GO" id="GO:0016887">
    <property type="term" value="F:ATP hydrolysis activity"/>
    <property type="evidence" value="ECO:0007669"/>
    <property type="project" value="InterPro"/>
</dbReference>
<reference evidence="6 7" key="1">
    <citation type="submission" date="2017-03" db="EMBL/GenBank/DDBJ databases">
        <title>Complete sequence of Clostridium formicaceticum DSM 92.</title>
        <authorList>
            <person name="Poehlein A."/>
            <person name="Karl M."/>
            <person name="Bengelsdorf F.R."/>
            <person name="Duerre P."/>
            <person name="Daniel R."/>
        </authorList>
    </citation>
    <scope>NUCLEOTIDE SEQUENCE [LARGE SCALE GENOMIC DNA]</scope>
    <source>
        <strain evidence="6 7">DSM 92</strain>
    </source>
</reference>
<dbReference type="InterPro" id="IPR003439">
    <property type="entry name" value="ABC_transporter-like_ATP-bd"/>
</dbReference>